<dbReference type="KEGG" id="naj:B1756_07130"/>
<dbReference type="CDD" id="cd03454">
    <property type="entry name" value="YdeM"/>
    <property type="match status" value="1"/>
</dbReference>
<dbReference type="InterPro" id="IPR029069">
    <property type="entry name" value="HotDog_dom_sf"/>
</dbReference>
<evidence type="ECO:0000313" key="3">
    <source>
        <dbReference type="Proteomes" id="UP000250088"/>
    </source>
</evidence>
<dbReference type="InterPro" id="IPR002539">
    <property type="entry name" value="MaoC-like_dom"/>
</dbReference>
<gene>
    <name evidence="2" type="ORF">B1756_07130</name>
</gene>
<proteinExistence type="predicted"/>
<dbReference type="InterPro" id="IPR052342">
    <property type="entry name" value="MCH/BMMD"/>
</dbReference>
<dbReference type="SUPFAM" id="SSF54637">
    <property type="entry name" value="Thioesterase/thiol ester dehydrase-isomerase"/>
    <property type="match status" value="1"/>
</dbReference>
<dbReference type="EMBL" id="CP019893">
    <property type="protein sequence ID" value="ARS89537.1"/>
    <property type="molecule type" value="Genomic_DNA"/>
</dbReference>
<accession>A0A2Z2HVI0</accession>
<dbReference type="GeneID" id="32893840"/>
<dbReference type="PANTHER" id="PTHR43664:SF1">
    <property type="entry name" value="BETA-METHYLMALYL-COA DEHYDRATASE"/>
    <property type="match status" value="1"/>
</dbReference>
<dbReference type="PANTHER" id="PTHR43664">
    <property type="entry name" value="MONOAMINE OXIDASE-RELATED"/>
    <property type="match status" value="1"/>
</dbReference>
<dbReference type="Pfam" id="PF01575">
    <property type="entry name" value="MaoC_dehydratas"/>
    <property type="match status" value="1"/>
</dbReference>
<keyword evidence="3" id="KW-1185">Reference proteome</keyword>
<reference evidence="3" key="1">
    <citation type="submission" date="2017-02" db="EMBL/GenBank/DDBJ databases">
        <title>Natronthermophilus aegyptiacus gen. nov.,sp. nov., an aerobic, extremely halophilic alkalithermophilic archaeon isolated from the athalassohaline Wadi An Natrun, Egypt.</title>
        <authorList>
            <person name="Zhao B."/>
        </authorList>
    </citation>
    <scope>NUCLEOTIDE SEQUENCE [LARGE SCALE GENOMIC DNA]</scope>
    <source>
        <strain evidence="3">JW/NM-HA 15</strain>
    </source>
</reference>
<feature type="domain" description="MaoC-like" evidence="1">
    <location>
        <begin position="18"/>
        <end position="112"/>
    </location>
</feature>
<sequence>MATIYFEDVEEGTVRDLGSYTVPEDEMRAFSERYDPQPIHVDEAAAAETPFGDVIASGWYTASVCMRLFVDGFLAQSDSIGSPGLEELSWSAPVYAGDTLTVENEILSAEPSTTREDRGYVRNETRAYNQDDELVLSWIGTNILLCRNRD</sequence>
<protein>
    <submittedName>
        <fullName evidence="2">Acyl dehydratase</fullName>
    </submittedName>
</protein>
<evidence type="ECO:0000259" key="1">
    <source>
        <dbReference type="Pfam" id="PF01575"/>
    </source>
</evidence>
<dbReference type="Proteomes" id="UP000250088">
    <property type="component" value="Chromosome"/>
</dbReference>
<name>A0A2Z2HVI0_9EURY</name>
<dbReference type="OrthoDB" id="225748at2157"/>
<dbReference type="AlphaFoldDB" id="A0A2Z2HVI0"/>
<evidence type="ECO:0000313" key="2">
    <source>
        <dbReference type="EMBL" id="ARS89537.1"/>
    </source>
</evidence>
<dbReference type="RefSeq" id="WP_086887912.1">
    <property type="nucleotide sequence ID" value="NZ_CP019893.1"/>
</dbReference>
<dbReference type="Gene3D" id="3.10.129.10">
    <property type="entry name" value="Hotdog Thioesterase"/>
    <property type="match status" value="1"/>
</dbReference>
<organism evidence="2 3">
    <name type="scientific">Natrarchaeobaculum aegyptiacum</name>
    <dbReference type="NCBI Taxonomy" id="745377"/>
    <lineage>
        <taxon>Archaea</taxon>
        <taxon>Methanobacteriati</taxon>
        <taxon>Methanobacteriota</taxon>
        <taxon>Stenosarchaea group</taxon>
        <taxon>Halobacteria</taxon>
        <taxon>Halobacteriales</taxon>
        <taxon>Natrialbaceae</taxon>
        <taxon>Natrarchaeobaculum</taxon>
    </lineage>
</organism>